<comment type="caution">
    <text evidence="7">The sequence shown here is derived from an EMBL/GenBank/DDBJ whole genome shotgun (WGS) entry which is preliminary data.</text>
</comment>
<evidence type="ECO:0000256" key="2">
    <source>
        <dbReference type="ARBA" id="ARBA00023002"/>
    </source>
</evidence>
<dbReference type="PROSITE" id="PS00065">
    <property type="entry name" value="D_2_HYDROXYACID_DH_1"/>
    <property type="match status" value="1"/>
</dbReference>
<evidence type="ECO:0000256" key="4">
    <source>
        <dbReference type="RuleBase" id="RU003719"/>
    </source>
</evidence>
<dbReference type="Proteomes" id="UP000177838">
    <property type="component" value="Unassembled WGS sequence"/>
</dbReference>
<dbReference type="PROSITE" id="PS00670">
    <property type="entry name" value="D_2_HYDROXYACID_DH_2"/>
    <property type="match status" value="1"/>
</dbReference>
<accession>A0A1G2QGR6</accession>
<dbReference type="GO" id="GO:0047545">
    <property type="term" value="F:(S)-2-hydroxyglutarate dehydrogenase activity"/>
    <property type="evidence" value="ECO:0007669"/>
    <property type="project" value="UniProtKB-ARBA"/>
</dbReference>
<feature type="domain" description="D-isomer specific 2-hydroxyacid dehydrogenase NAD-binding" evidence="6">
    <location>
        <begin position="104"/>
        <end position="300"/>
    </location>
</feature>
<keyword evidence="2 4" id="KW-0560">Oxidoreductase</keyword>
<dbReference type="SUPFAM" id="SSF52283">
    <property type="entry name" value="Formate/glycerate dehydrogenase catalytic domain-like"/>
    <property type="match status" value="1"/>
</dbReference>
<dbReference type="PROSITE" id="PS00671">
    <property type="entry name" value="D_2_HYDROXYACID_DH_3"/>
    <property type="match status" value="1"/>
</dbReference>
<evidence type="ECO:0000259" key="5">
    <source>
        <dbReference type="Pfam" id="PF00389"/>
    </source>
</evidence>
<dbReference type="InterPro" id="IPR006139">
    <property type="entry name" value="D-isomer_2_OHA_DH_cat_dom"/>
</dbReference>
<dbReference type="Pfam" id="PF00389">
    <property type="entry name" value="2-Hacid_dh"/>
    <property type="match status" value="1"/>
</dbReference>
<dbReference type="InterPro" id="IPR058205">
    <property type="entry name" value="D-LDH-like"/>
</dbReference>
<dbReference type="EMBL" id="MHTK01000006">
    <property type="protein sequence ID" value="OHA59553.1"/>
    <property type="molecule type" value="Genomic_DNA"/>
</dbReference>
<evidence type="ECO:0000259" key="6">
    <source>
        <dbReference type="Pfam" id="PF02826"/>
    </source>
</evidence>
<dbReference type="STRING" id="1802439.A2589_01680"/>
<dbReference type="AlphaFoldDB" id="A0A1G2QGR6"/>
<dbReference type="InterPro" id="IPR036291">
    <property type="entry name" value="NAD(P)-bd_dom_sf"/>
</dbReference>
<evidence type="ECO:0000256" key="1">
    <source>
        <dbReference type="ARBA" id="ARBA00005854"/>
    </source>
</evidence>
<dbReference type="GO" id="GO:0051287">
    <property type="term" value="F:NAD binding"/>
    <property type="evidence" value="ECO:0007669"/>
    <property type="project" value="InterPro"/>
</dbReference>
<gene>
    <name evidence="7" type="ORF">A2589_01680</name>
</gene>
<dbReference type="Gene3D" id="3.40.50.720">
    <property type="entry name" value="NAD(P)-binding Rossmann-like Domain"/>
    <property type="match status" value="2"/>
</dbReference>
<evidence type="ECO:0000313" key="8">
    <source>
        <dbReference type="Proteomes" id="UP000177838"/>
    </source>
</evidence>
<comment type="similarity">
    <text evidence="1 4">Belongs to the D-isomer specific 2-hydroxyacid dehydrogenase family.</text>
</comment>
<dbReference type="SUPFAM" id="SSF51735">
    <property type="entry name" value="NAD(P)-binding Rossmann-fold domains"/>
    <property type="match status" value="1"/>
</dbReference>
<reference evidence="7 8" key="1">
    <citation type="journal article" date="2016" name="Nat. Commun.">
        <title>Thousands of microbial genomes shed light on interconnected biogeochemical processes in an aquifer system.</title>
        <authorList>
            <person name="Anantharaman K."/>
            <person name="Brown C.T."/>
            <person name="Hug L.A."/>
            <person name="Sharon I."/>
            <person name="Castelle C.J."/>
            <person name="Probst A.J."/>
            <person name="Thomas B.C."/>
            <person name="Singh A."/>
            <person name="Wilkins M.J."/>
            <person name="Karaoz U."/>
            <person name="Brodie E.L."/>
            <person name="Williams K.H."/>
            <person name="Hubbard S.S."/>
            <person name="Banfield J.F."/>
        </authorList>
    </citation>
    <scope>NUCLEOTIDE SEQUENCE [LARGE SCALE GENOMIC DNA]</scope>
</reference>
<dbReference type="GO" id="GO:0008720">
    <property type="term" value="F:D-lactate dehydrogenase (NAD+) activity"/>
    <property type="evidence" value="ECO:0007669"/>
    <property type="project" value="TreeGrafter"/>
</dbReference>
<evidence type="ECO:0000313" key="7">
    <source>
        <dbReference type="EMBL" id="OHA59553.1"/>
    </source>
</evidence>
<sequence>MNITCVEVREEEKIFFEQELPTAKLLAEKLDSSMLSTIRDTEILCVFVDSLVTKEVIDALPHLQLITTRSTGLDHVDTAYATSKGITVTNVPGYGKRSVAEFALALLLTLSRKIFDAYHQVRFNGDYSFKHLRGFDLGGKTLGIIGTGQIGRHLAQIARGLEMTVLAYDVQPDPAIATSLGFTYVDFDTLLSGADIISLHVPLLPATRHLLNRDTLAKTKPGVYIINTARGELIDTTALIEALNSGQVAGAGLDVLEGESELKDEVELISGGQQMADVQVMLENHILTDMPQVVVTPHIAFYSKEAEREIVQTSISNIKSFMKATPTNKAQAL</sequence>
<dbReference type="Pfam" id="PF02826">
    <property type="entry name" value="2-Hacid_dh_C"/>
    <property type="match status" value="1"/>
</dbReference>
<dbReference type="InterPro" id="IPR029753">
    <property type="entry name" value="D-isomer_DH_CS"/>
</dbReference>
<dbReference type="PANTHER" id="PTHR43026:SF1">
    <property type="entry name" value="2-HYDROXYACID DEHYDROGENASE HOMOLOG 1-RELATED"/>
    <property type="match status" value="1"/>
</dbReference>
<feature type="domain" description="D-isomer specific 2-hydroxyacid dehydrogenase catalytic" evidence="5">
    <location>
        <begin position="8"/>
        <end position="327"/>
    </location>
</feature>
<dbReference type="InterPro" id="IPR006140">
    <property type="entry name" value="D-isomer_DH_NAD-bd"/>
</dbReference>
<evidence type="ECO:0008006" key="9">
    <source>
        <dbReference type="Google" id="ProtNLM"/>
    </source>
</evidence>
<dbReference type="FunFam" id="3.40.50.720:FF:000041">
    <property type="entry name" value="D-3-phosphoglycerate dehydrogenase"/>
    <property type="match status" value="1"/>
</dbReference>
<keyword evidence="3" id="KW-0520">NAD</keyword>
<evidence type="ECO:0000256" key="3">
    <source>
        <dbReference type="ARBA" id="ARBA00023027"/>
    </source>
</evidence>
<organism evidence="7 8">
    <name type="scientific">Candidatus Vogelbacteria bacterium RIFOXYD1_FULL_46_19</name>
    <dbReference type="NCBI Taxonomy" id="1802439"/>
    <lineage>
        <taxon>Bacteria</taxon>
        <taxon>Candidatus Vogeliibacteriota</taxon>
    </lineage>
</organism>
<protein>
    <recommendedName>
        <fullName evidence="9">Hydroxyacid dehydrogenase</fullName>
    </recommendedName>
</protein>
<dbReference type="GO" id="GO:0004617">
    <property type="term" value="F:phosphoglycerate dehydrogenase activity"/>
    <property type="evidence" value="ECO:0007669"/>
    <property type="project" value="UniProtKB-ARBA"/>
</dbReference>
<name>A0A1G2QGR6_9BACT</name>
<dbReference type="GO" id="GO:0006564">
    <property type="term" value="P:L-serine biosynthetic process"/>
    <property type="evidence" value="ECO:0007669"/>
    <property type="project" value="UniProtKB-ARBA"/>
</dbReference>
<dbReference type="PANTHER" id="PTHR43026">
    <property type="entry name" value="2-HYDROXYACID DEHYDROGENASE HOMOLOG 1-RELATED"/>
    <property type="match status" value="1"/>
</dbReference>
<dbReference type="InterPro" id="IPR029752">
    <property type="entry name" value="D-isomer_DH_CS1"/>
</dbReference>
<proteinExistence type="inferred from homology"/>